<sequence>MNFPENLNISPSVFPENQWVNTTSAINSDDVFGFAAQREGIEKYGIAGRIWEAAYVLSIYVNPPSNLLFDPPFATPSSSHCPRTILELGSGAGMTSARIAETLTDQDMLIVTDLPEVCPLLASNLKACRSSTFPESSIHVRPLAWGEEPHAVAIASELLVRPNGARTLTHVLCSDLIYFPELLAPLLRSLLQVTSPPFSSTEDPTQASGVTVVISYKLRSLSKEAPFWSAFGLWFTFKPVLVKDTSSGDGTWQRFGASSDDPMFIFIANRRPESYAWKIPTHNSDLLAGRGAVADDSAKADDTFETLLFMTLEGSEA</sequence>
<dbReference type="Pfam" id="PF10294">
    <property type="entry name" value="Methyltransf_16"/>
    <property type="match status" value="1"/>
</dbReference>
<dbReference type="PANTHER" id="PTHR14614">
    <property type="entry name" value="HEPATOCELLULAR CARCINOMA-ASSOCIATED ANTIGEN"/>
    <property type="match status" value="1"/>
</dbReference>
<dbReference type="GO" id="GO:0008757">
    <property type="term" value="F:S-adenosylmethionine-dependent methyltransferase activity"/>
    <property type="evidence" value="ECO:0007669"/>
    <property type="project" value="UniProtKB-ARBA"/>
</dbReference>
<accession>A0A9P3PQQ4</accession>
<dbReference type="InterPro" id="IPR029063">
    <property type="entry name" value="SAM-dependent_MTases_sf"/>
</dbReference>
<dbReference type="GO" id="GO:0005829">
    <property type="term" value="C:cytosol"/>
    <property type="evidence" value="ECO:0007669"/>
    <property type="project" value="TreeGrafter"/>
</dbReference>
<reference evidence="1" key="1">
    <citation type="submission" date="2022-07" db="EMBL/GenBank/DDBJ databases">
        <title>The genome of Lyophyllum shimeji provides insight into the initial evolution of ectomycorrhizal fungal genome.</title>
        <authorList>
            <person name="Kobayashi Y."/>
            <person name="Shibata T."/>
            <person name="Hirakawa H."/>
            <person name="Shigenobu S."/>
            <person name="Nishiyama T."/>
            <person name="Yamada A."/>
            <person name="Hasebe M."/>
            <person name="Kawaguchi M."/>
        </authorList>
    </citation>
    <scope>NUCLEOTIDE SEQUENCE</scope>
    <source>
        <strain evidence="1">AT787</strain>
    </source>
</reference>
<dbReference type="InterPro" id="IPR019410">
    <property type="entry name" value="Methyltransf_16"/>
</dbReference>
<gene>
    <name evidence="1" type="ORF">LshimejAT787_0801590</name>
</gene>
<dbReference type="Gene3D" id="3.40.50.150">
    <property type="entry name" value="Vaccinia Virus protein VP39"/>
    <property type="match status" value="1"/>
</dbReference>
<name>A0A9P3PQQ4_LYOSH</name>
<evidence type="ECO:0000313" key="1">
    <source>
        <dbReference type="EMBL" id="GLB40288.1"/>
    </source>
</evidence>
<dbReference type="PANTHER" id="PTHR14614:SF161">
    <property type="match status" value="1"/>
</dbReference>
<dbReference type="AlphaFoldDB" id="A0A9P3PQQ4"/>
<dbReference type="Proteomes" id="UP001063166">
    <property type="component" value="Unassembled WGS sequence"/>
</dbReference>
<dbReference type="OrthoDB" id="413520at2759"/>
<dbReference type="GO" id="GO:0032991">
    <property type="term" value="C:protein-containing complex"/>
    <property type="evidence" value="ECO:0007669"/>
    <property type="project" value="TreeGrafter"/>
</dbReference>
<keyword evidence="1" id="KW-0808">Transferase</keyword>
<dbReference type="EMBL" id="BRPK01000008">
    <property type="protein sequence ID" value="GLB40288.1"/>
    <property type="molecule type" value="Genomic_DNA"/>
</dbReference>
<comment type="caution">
    <text evidence="1">The sequence shown here is derived from an EMBL/GenBank/DDBJ whole genome shotgun (WGS) entry which is preliminary data.</text>
</comment>
<organism evidence="1 2">
    <name type="scientific">Lyophyllum shimeji</name>
    <name type="common">Hon-shimeji</name>
    <name type="synonym">Tricholoma shimeji</name>
    <dbReference type="NCBI Taxonomy" id="47721"/>
    <lineage>
        <taxon>Eukaryota</taxon>
        <taxon>Fungi</taxon>
        <taxon>Dikarya</taxon>
        <taxon>Basidiomycota</taxon>
        <taxon>Agaricomycotina</taxon>
        <taxon>Agaricomycetes</taxon>
        <taxon>Agaricomycetidae</taxon>
        <taxon>Agaricales</taxon>
        <taxon>Tricholomatineae</taxon>
        <taxon>Lyophyllaceae</taxon>
        <taxon>Lyophyllum</taxon>
    </lineage>
</organism>
<keyword evidence="2" id="KW-1185">Reference proteome</keyword>
<protein>
    <submittedName>
        <fullName evidence="1">Lysine methyltransferase</fullName>
    </submittedName>
</protein>
<evidence type="ECO:0000313" key="2">
    <source>
        <dbReference type="Proteomes" id="UP001063166"/>
    </source>
</evidence>
<dbReference type="GO" id="GO:0032259">
    <property type="term" value="P:methylation"/>
    <property type="evidence" value="ECO:0007669"/>
    <property type="project" value="UniProtKB-KW"/>
</dbReference>
<keyword evidence="1" id="KW-0489">Methyltransferase</keyword>
<proteinExistence type="predicted"/>